<dbReference type="OrthoDB" id="4794509at2"/>
<keyword evidence="4" id="KW-1185">Reference proteome</keyword>
<feature type="domain" description="DUF4190" evidence="2">
    <location>
        <begin position="20"/>
        <end position="79"/>
    </location>
</feature>
<proteinExistence type="predicted"/>
<dbReference type="EMBL" id="BJNY01000019">
    <property type="protein sequence ID" value="GED07381.1"/>
    <property type="molecule type" value="Genomic_DNA"/>
</dbReference>
<dbReference type="Proteomes" id="UP000316612">
    <property type="component" value="Unassembled WGS sequence"/>
</dbReference>
<keyword evidence="1" id="KW-0472">Membrane</keyword>
<dbReference type="Pfam" id="PF13828">
    <property type="entry name" value="DUF4190"/>
    <property type="match status" value="1"/>
</dbReference>
<evidence type="ECO:0000313" key="3">
    <source>
        <dbReference type="EMBL" id="GED07381.1"/>
    </source>
</evidence>
<name>A0A4Y4DYD2_GLUUR</name>
<evidence type="ECO:0000256" key="1">
    <source>
        <dbReference type="SAM" id="Phobius"/>
    </source>
</evidence>
<comment type="caution">
    <text evidence="3">The sequence shown here is derived from an EMBL/GenBank/DDBJ whole genome shotgun (WGS) entry which is preliminary data.</text>
</comment>
<reference evidence="3 4" key="1">
    <citation type="submission" date="2019-06" db="EMBL/GenBank/DDBJ databases">
        <title>Whole genome shotgun sequence of Glutamicibacter uratoxydans NBRC 15515.</title>
        <authorList>
            <person name="Hosoyama A."/>
            <person name="Uohara A."/>
            <person name="Ohji S."/>
            <person name="Ichikawa N."/>
        </authorList>
    </citation>
    <scope>NUCLEOTIDE SEQUENCE [LARGE SCALE GENOMIC DNA]</scope>
    <source>
        <strain evidence="3 4">NBRC 15515</strain>
    </source>
</reference>
<keyword evidence="1" id="KW-0812">Transmembrane</keyword>
<dbReference type="InterPro" id="IPR025241">
    <property type="entry name" value="DUF4190"/>
</dbReference>
<feature type="transmembrane region" description="Helical" evidence="1">
    <location>
        <begin position="20"/>
        <end position="43"/>
    </location>
</feature>
<dbReference type="AlphaFoldDB" id="A0A4Y4DYD2"/>
<dbReference type="RefSeq" id="WP_141366443.1">
    <property type="nucleotide sequence ID" value="NZ_BAAAJL010000005.1"/>
</dbReference>
<accession>A0A4Y4DYD2</accession>
<sequence length="106" mass="11863">MSYYPYPPNYYQRPPESNGLSVASLVLGILSMLGFGILILVPLAGIITGHLGYRREPASRGLSLAGLICSWAALALWLLVIAFFAWLIYFVPESFNDYYYEDLSYA</sequence>
<keyword evidence="1" id="KW-1133">Transmembrane helix</keyword>
<gene>
    <name evidence="3" type="ORF">AUR04nite_29130</name>
</gene>
<evidence type="ECO:0000313" key="4">
    <source>
        <dbReference type="Proteomes" id="UP000316612"/>
    </source>
</evidence>
<organism evidence="3 4">
    <name type="scientific">Glutamicibacter uratoxydans</name>
    <name type="common">Arthrobacter uratoxydans</name>
    <dbReference type="NCBI Taxonomy" id="43667"/>
    <lineage>
        <taxon>Bacteria</taxon>
        <taxon>Bacillati</taxon>
        <taxon>Actinomycetota</taxon>
        <taxon>Actinomycetes</taxon>
        <taxon>Micrococcales</taxon>
        <taxon>Micrococcaceae</taxon>
        <taxon>Glutamicibacter</taxon>
    </lineage>
</organism>
<feature type="transmembrane region" description="Helical" evidence="1">
    <location>
        <begin position="64"/>
        <end position="89"/>
    </location>
</feature>
<evidence type="ECO:0000259" key="2">
    <source>
        <dbReference type="Pfam" id="PF13828"/>
    </source>
</evidence>
<protein>
    <recommendedName>
        <fullName evidence="2">DUF4190 domain-containing protein</fullName>
    </recommendedName>
</protein>